<dbReference type="GO" id="GO:0005737">
    <property type="term" value="C:cytoplasm"/>
    <property type="evidence" value="ECO:0007669"/>
    <property type="project" value="UniProtKB-SubCell"/>
</dbReference>
<evidence type="ECO:0000256" key="1">
    <source>
        <dbReference type="ARBA" id="ARBA00004496"/>
    </source>
</evidence>
<evidence type="ECO:0000256" key="2">
    <source>
        <dbReference type="ARBA" id="ARBA00022490"/>
    </source>
</evidence>
<dbReference type="PANTHER" id="PTHR22706">
    <property type="entry name" value="ASSEMBLY FACTOR FOR SPINDLE MICROTUBULES"/>
    <property type="match status" value="1"/>
</dbReference>
<dbReference type="SUPFAM" id="SSF47576">
    <property type="entry name" value="Calponin-homology domain, CH-domain"/>
    <property type="match status" value="1"/>
</dbReference>
<reference evidence="4 5" key="1">
    <citation type="journal article" date="2019" name="Plant Biotechnol. J.">
        <title>The red bayberry genome and genetic basis of sex determination.</title>
        <authorList>
            <person name="Jia H.M."/>
            <person name="Jia H.J."/>
            <person name="Cai Q.L."/>
            <person name="Wang Y."/>
            <person name="Zhao H.B."/>
            <person name="Yang W.F."/>
            <person name="Wang G.Y."/>
            <person name="Li Y.H."/>
            <person name="Zhan D.L."/>
            <person name="Shen Y.T."/>
            <person name="Niu Q.F."/>
            <person name="Chang L."/>
            <person name="Qiu J."/>
            <person name="Zhao L."/>
            <person name="Xie H.B."/>
            <person name="Fu W.Y."/>
            <person name="Jin J."/>
            <person name="Li X.W."/>
            <person name="Jiao Y."/>
            <person name="Zhou C.C."/>
            <person name="Tu T."/>
            <person name="Chai C.Y."/>
            <person name="Gao J.L."/>
            <person name="Fan L.J."/>
            <person name="van de Weg E."/>
            <person name="Wang J.Y."/>
            <person name="Gao Z.S."/>
        </authorList>
    </citation>
    <scope>NUCLEOTIDE SEQUENCE [LARGE SCALE GENOMIC DNA]</scope>
    <source>
        <tissue evidence="4">Leaves</tissue>
    </source>
</reference>
<comment type="subcellular location">
    <subcellularLocation>
        <location evidence="1">Cytoplasm</location>
    </subcellularLocation>
</comment>
<dbReference type="GO" id="GO:0005516">
    <property type="term" value="F:calmodulin binding"/>
    <property type="evidence" value="ECO:0007669"/>
    <property type="project" value="UniProtKB-KW"/>
</dbReference>
<keyword evidence="3" id="KW-0112">Calmodulin-binding</keyword>
<accession>A0A6A1WNH5</accession>
<evidence type="ECO:0000313" key="4">
    <source>
        <dbReference type="EMBL" id="KAB1226822.1"/>
    </source>
</evidence>
<dbReference type="OrthoDB" id="1734232at2759"/>
<protein>
    <submittedName>
        <fullName evidence="4">Uncharacterized protein</fullName>
    </submittedName>
</protein>
<dbReference type="GO" id="GO:0007051">
    <property type="term" value="P:spindle organization"/>
    <property type="evidence" value="ECO:0007669"/>
    <property type="project" value="TreeGrafter"/>
</dbReference>
<dbReference type="EMBL" id="RXIC02000019">
    <property type="protein sequence ID" value="KAB1226822.1"/>
    <property type="molecule type" value="Genomic_DNA"/>
</dbReference>
<gene>
    <name evidence="4" type="ORF">CJ030_MR1G005058</name>
</gene>
<proteinExistence type="predicted"/>
<dbReference type="PANTHER" id="PTHR22706:SF1">
    <property type="entry name" value="ASSEMBLY FACTOR FOR SPINDLE MICROTUBULES"/>
    <property type="match status" value="1"/>
</dbReference>
<dbReference type="GO" id="GO:0000278">
    <property type="term" value="P:mitotic cell cycle"/>
    <property type="evidence" value="ECO:0007669"/>
    <property type="project" value="TreeGrafter"/>
</dbReference>
<keyword evidence="5" id="KW-1185">Reference proteome</keyword>
<evidence type="ECO:0000313" key="5">
    <source>
        <dbReference type="Proteomes" id="UP000516437"/>
    </source>
</evidence>
<dbReference type="GO" id="GO:0051295">
    <property type="term" value="P:establishment of meiotic spindle localization"/>
    <property type="evidence" value="ECO:0007669"/>
    <property type="project" value="TreeGrafter"/>
</dbReference>
<dbReference type="Proteomes" id="UP000516437">
    <property type="component" value="Chromosome 1"/>
</dbReference>
<name>A0A6A1WNH5_9ROSI</name>
<comment type="caution">
    <text evidence="4">The sequence shown here is derived from an EMBL/GenBank/DDBJ whole genome shotgun (WGS) entry which is preliminary data.</text>
</comment>
<sequence>MKTNCPIVTDFGLKEKATRILMSYSPIWLRIGLYIVFGGDSLLSDVDVNSDQEVTFLKMIIEKQFFLHAGLAKAYAYNKMVEGLHRPCYYETLGNIVLKRFLLLVIILDRAKCQSSLPLKYGIDGLDGGSPLLFTVESGIKSSHQVIQDFLPSDIMHGEGKLLAHLLILGYKASYEQYLRHAGIMLHDEDGVMIIADDVANGDKELTLCLLWNLFVHLQLPLLFDKTILFEEICKVRGVLVDNSTSFNFSHLEMLFN</sequence>
<evidence type="ECO:0000256" key="3">
    <source>
        <dbReference type="ARBA" id="ARBA00022860"/>
    </source>
</evidence>
<dbReference type="GO" id="GO:0000922">
    <property type="term" value="C:spindle pole"/>
    <property type="evidence" value="ECO:0007669"/>
    <property type="project" value="TreeGrafter"/>
</dbReference>
<dbReference type="InterPro" id="IPR036872">
    <property type="entry name" value="CH_dom_sf"/>
</dbReference>
<dbReference type="InterPro" id="IPR051185">
    <property type="entry name" value="ASPM"/>
</dbReference>
<keyword evidence="2" id="KW-0963">Cytoplasm</keyword>
<organism evidence="4 5">
    <name type="scientific">Morella rubra</name>
    <name type="common">Chinese bayberry</name>
    <dbReference type="NCBI Taxonomy" id="262757"/>
    <lineage>
        <taxon>Eukaryota</taxon>
        <taxon>Viridiplantae</taxon>
        <taxon>Streptophyta</taxon>
        <taxon>Embryophyta</taxon>
        <taxon>Tracheophyta</taxon>
        <taxon>Spermatophyta</taxon>
        <taxon>Magnoliopsida</taxon>
        <taxon>eudicotyledons</taxon>
        <taxon>Gunneridae</taxon>
        <taxon>Pentapetalae</taxon>
        <taxon>rosids</taxon>
        <taxon>fabids</taxon>
        <taxon>Fagales</taxon>
        <taxon>Myricaceae</taxon>
        <taxon>Morella</taxon>
    </lineage>
</organism>
<dbReference type="AlphaFoldDB" id="A0A6A1WNH5"/>